<evidence type="ECO:0000259" key="1">
    <source>
        <dbReference type="Pfam" id="PF18155"/>
    </source>
</evidence>
<comment type="caution">
    <text evidence="2">The sequence shown here is derived from an EMBL/GenBank/DDBJ whole genome shotgun (WGS) entry which is preliminary data.</text>
</comment>
<reference evidence="2 3" key="1">
    <citation type="submission" date="2019-05" db="EMBL/GenBank/DDBJ databases">
        <title>Genomes sequences of two Nocardia cyriacigeorgica environmental isolates, type strains Nocardia asteroides ATCC 19247 and Nocardia cyriacigeorgica DSM 44484.</title>
        <authorList>
            <person name="Vautrin F."/>
            <person name="Bergeron E."/>
            <person name="Dubost A."/>
            <person name="Abrouk D."/>
            <person name="Rodriguez Nava V."/>
            <person name="Pujic P."/>
        </authorList>
    </citation>
    <scope>NUCLEOTIDE SEQUENCE [LARGE SCALE GENOMIC DNA]</scope>
    <source>
        <strain evidence="2 3">EML 1456</strain>
    </source>
</reference>
<dbReference type="InterPro" id="IPR027417">
    <property type="entry name" value="P-loop_NTPase"/>
</dbReference>
<evidence type="ECO:0000313" key="2">
    <source>
        <dbReference type="EMBL" id="TLF92922.1"/>
    </source>
</evidence>
<dbReference type="RefSeq" id="WP_138459118.1">
    <property type="nucleotide sequence ID" value="NZ_VBUU01000055.1"/>
</dbReference>
<organism evidence="2 3">
    <name type="scientific">Nocardia cyriacigeorgica</name>
    <dbReference type="NCBI Taxonomy" id="135487"/>
    <lineage>
        <taxon>Bacteria</taxon>
        <taxon>Bacillati</taxon>
        <taxon>Actinomycetota</taxon>
        <taxon>Actinomycetes</taxon>
        <taxon>Mycobacteriales</taxon>
        <taxon>Nocardiaceae</taxon>
        <taxon>Nocardia</taxon>
    </lineage>
</organism>
<dbReference type="SUPFAM" id="SSF52540">
    <property type="entry name" value="P-loop containing nucleoside triphosphate hydrolases"/>
    <property type="match status" value="1"/>
</dbReference>
<accession>A0A5R8P5F4</accession>
<dbReference type="InterPro" id="IPR055254">
    <property type="entry name" value="pPIWI_RE_Z"/>
</dbReference>
<dbReference type="OrthoDB" id="8252072at2"/>
<dbReference type="AlphaFoldDB" id="A0A5R8P5F4"/>
<name>A0A5R8P5F4_9NOCA</name>
<evidence type="ECO:0000313" key="3">
    <source>
        <dbReference type="Proteomes" id="UP000308349"/>
    </source>
</evidence>
<gene>
    <name evidence="2" type="ORF">FEK35_30210</name>
</gene>
<dbReference type="Pfam" id="PF18155">
    <property type="entry name" value="pPIWI_RE_Z"/>
    <property type="match status" value="1"/>
</dbReference>
<protein>
    <recommendedName>
        <fullName evidence="1">pPIWI-RE three-gene island domain-containing protein</fullName>
    </recommendedName>
</protein>
<proteinExistence type="predicted"/>
<dbReference type="EMBL" id="VBUU01000055">
    <property type="protein sequence ID" value="TLF92922.1"/>
    <property type="molecule type" value="Genomic_DNA"/>
</dbReference>
<sequence>MRDASGWYGKLTPDLTATEALPADLSPKEFFSAELGLFFLSEHYPDEPIGGLWPLMSGYVACRPGLEPELRRLRLLMGEVGRSKYFPLCLDKYMKAPENIRGFRRTDATDRRVTDRSTFDRRDLTHLDERWEEYQRALASPVPYASNPVGEPAQPGHAYTFVRADGRDEFVEIVDIPDIELPPPPAMMPVLETRTRKTDVINRSEMRATAQWIDAKLAGIPDVPAGDYQRIWDERITDCVFKDDSDELTCKPSKIRLNGVTHEVGLMNSGKSVKAFLVTVNRVHAGWHVTVIVESVMKALELVARLRHLDIDAVPLVGVSSREQHAATYWQSTLDTSESTFPTHQDPAAAFASAICLLDPHRRRVDPHSVPLTPNDFPCRGQLRPHTGESGGALDCPLLSVCPFQLAEQRTSKAQVWVTTPQGLLRSKAMPAEKNMRWLEAVQHHSDLIIVDEADRVQKVFDDSFVQSEVLVAGDDGWADTTLIRWLRGVSRLDRIPMEHEKVQRFARLGRELLEAVDELYILLVRPENERLRKILHRNPFTGYSLLRRLTWALFGLPYGEVVEIAREQPAEDFFRDQLEDLALNPLDEPIGELRGVTESVLGRYRTEDDLEILDDWLIRHAPDGSREAVEHDLDHLRLLFQAALWSSRITTLFLQMSNLFPAVDELLGEPGRGASIWRDKPPADYDPLVPEALMGNLMALQWTRKGTGRTGDLRLMWVRGVGRWLIHHLHDLLEPEGIEGPNVLLTSATSWMKNSSLYHIDIRPSSILLSPDEDKQALARSQMTYTPAMAHGAPVFVSGRTGTERDDALRTVTAHILRQRPGRPPLLERVRRTLDSDRQQVLFVTLSGDDAETAATHANLHTTFAACHVIPDDLEPGEYGLHKRQLPTFGARDEDVLVAAELAIQRGHNVLNRRAAAALGALFYLTRPHPPSSDLSFPVSLVNRDAMTRLLNPAHTADSVADTGAVLRHVERKLWHRLLGELVIFRWLRGEAHAAFVANAFVPMYQTIGRTIRGGTTTQVFLCDAAFAPRNAVRNNDIRDTVHTSLLVAIAQHLDKMLRPVAADADLDTRRDHVIDTTLYQLAHQLFTGIRWTDDRN</sequence>
<feature type="domain" description="pPIWI-RE three-gene island" evidence="1">
    <location>
        <begin position="24"/>
        <end position="182"/>
    </location>
</feature>
<dbReference type="Proteomes" id="UP000308349">
    <property type="component" value="Unassembled WGS sequence"/>
</dbReference>